<organism evidence="2 3">
    <name type="scientific">Pseudomonas deceptionensis</name>
    <dbReference type="NCBI Taxonomy" id="882211"/>
    <lineage>
        <taxon>Bacteria</taxon>
        <taxon>Pseudomonadati</taxon>
        <taxon>Pseudomonadota</taxon>
        <taxon>Gammaproteobacteria</taxon>
        <taxon>Pseudomonadales</taxon>
        <taxon>Pseudomonadaceae</taxon>
        <taxon>Pseudomonas</taxon>
    </lineage>
</organism>
<keyword evidence="3" id="KW-1185">Reference proteome</keyword>
<dbReference type="NCBIfam" id="TIGR02001">
    <property type="entry name" value="gcw_chp"/>
    <property type="match status" value="1"/>
</dbReference>
<dbReference type="Proteomes" id="UP000183613">
    <property type="component" value="Unassembled WGS sequence"/>
</dbReference>
<evidence type="ECO:0008006" key="4">
    <source>
        <dbReference type="Google" id="ProtNLM"/>
    </source>
</evidence>
<sequence length="258" mass="28974">MNALSVFMLTGLALTPLLSAQALPLNDEFELVITPTLVSDYRASGISQTLGDPAAQLAITLNHASGLYAGLWTSNVDFGHDSKTRQEIEYFAGYFWQINDNISLDTFYTRYEFPRESGYNQSDIQTTLDAYGVLLGAKYVSNMKGPDYEDENGEFHEGKKDEDLSSIFMGYHTVLPAEIGLEMRYEYVDYKDDVFFTESGKGRADYYDWEIKLSRELIGIKWALSYIDTDLSKDECTSFTGYDDLCGATLVASASKTF</sequence>
<accession>A0A0J6GBD3</accession>
<evidence type="ECO:0000313" key="3">
    <source>
        <dbReference type="Proteomes" id="UP000183613"/>
    </source>
</evidence>
<evidence type="ECO:0000313" key="2">
    <source>
        <dbReference type="EMBL" id="SEF03752.1"/>
    </source>
</evidence>
<proteinExistence type="predicted"/>
<dbReference type="InterPro" id="IPR010239">
    <property type="entry name" value="CHP02001"/>
</dbReference>
<dbReference type="OrthoDB" id="9793561at2"/>
<dbReference type="EMBL" id="FNUD01000002">
    <property type="protein sequence ID" value="SEF03752.1"/>
    <property type="molecule type" value="Genomic_DNA"/>
</dbReference>
<evidence type="ECO:0000256" key="1">
    <source>
        <dbReference type="SAM" id="SignalP"/>
    </source>
</evidence>
<dbReference type="RefSeq" id="WP_048360912.1">
    <property type="nucleotide sequence ID" value="NZ_FNUD01000002.1"/>
</dbReference>
<gene>
    <name evidence="2" type="ORF">SAMN04489800_3828</name>
</gene>
<reference evidence="2" key="1">
    <citation type="submission" date="2016-10" db="EMBL/GenBank/DDBJ databases">
        <authorList>
            <person name="Varghese N."/>
            <person name="Submissions S."/>
        </authorList>
    </citation>
    <scope>NUCLEOTIDE SEQUENCE [LARGE SCALE GENOMIC DNA]</scope>
    <source>
        <strain evidence="2">LMG 25555</strain>
    </source>
</reference>
<dbReference type="AlphaFoldDB" id="A0A0J6GBD3"/>
<dbReference type="Pfam" id="PF09694">
    <property type="entry name" value="Gcw_chp"/>
    <property type="match status" value="1"/>
</dbReference>
<name>A0A0J6GBD3_PSEDM</name>
<comment type="caution">
    <text evidence="2">The sequence shown here is derived from an EMBL/GenBank/DDBJ whole genome shotgun (WGS) entry which is preliminary data.</text>
</comment>
<dbReference type="PATRIC" id="fig|882211.3.peg.3235"/>
<feature type="signal peptide" evidence="1">
    <location>
        <begin position="1"/>
        <end position="22"/>
    </location>
</feature>
<keyword evidence="1" id="KW-0732">Signal</keyword>
<feature type="chain" id="PRO_5009777181" description="Lipoprotein" evidence="1">
    <location>
        <begin position="23"/>
        <end position="258"/>
    </location>
</feature>
<protein>
    <recommendedName>
        <fullName evidence="4">Lipoprotein</fullName>
    </recommendedName>
</protein>